<gene>
    <name evidence="1" type="ORF">PLEPLA_LOCUS18757</name>
</gene>
<keyword evidence="2" id="KW-1185">Reference proteome</keyword>
<dbReference type="AlphaFoldDB" id="A0A9N7YMJ0"/>
<name>A0A9N7YMJ0_PLEPL</name>
<evidence type="ECO:0000313" key="1">
    <source>
        <dbReference type="EMBL" id="CAB1430771.1"/>
    </source>
</evidence>
<evidence type="ECO:0000313" key="2">
    <source>
        <dbReference type="Proteomes" id="UP001153269"/>
    </source>
</evidence>
<reference evidence="1" key="1">
    <citation type="submission" date="2020-03" db="EMBL/GenBank/DDBJ databases">
        <authorList>
            <person name="Weist P."/>
        </authorList>
    </citation>
    <scope>NUCLEOTIDE SEQUENCE</scope>
</reference>
<sequence>MTKTVVSVSGLPPQRPRQVNRCTTRITLVPIETGSHKQRCPSEPLLLGLCQRQPRCHSARTWFIPSRAAFPSGCHHLEAGLHELVEDGCGGECWQGQHLEEGSSSIRSSSSR</sequence>
<organism evidence="1 2">
    <name type="scientific">Pleuronectes platessa</name>
    <name type="common">European plaice</name>
    <dbReference type="NCBI Taxonomy" id="8262"/>
    <lineage>
        <taxon>Eukaryota</taxon>
        <taxon>Metazoa</taxon>
        <taxon>Chordata</taxon>
        <taxon>Craniata</taxon>
        <taxon>Vertebrata</taxon>
        <taxon>Euteleostomi</taxon>
        <taxon>Actinopterygii</taxon>
        <taxon>Neopterygii</taxon>
        <taxon>Teleostei</taxon>
        <taxon>Neoteleostei</taxon>
        <taxon>Acanthomorphata</taxon>
        <taxon>Carangaria</taxon>
        <taxon>Pleuronectiformes</taxon>
        <taxon>Pleuronectoidei</taxon>
        <taxon>Pleuronectidae</taxon>
        <taxon>Pleuronectes</taxon>
    </lineage>
</organism>
<comment type="caution">
    <text evidence="1">The sequence shown here is derived from an EMBL/GenBank/DDBJ whole genome shotgun (WGS) entry which is preliminary data.</text>
</comment>
<dbReference type="EMBL" id="CADEAL010001267">
    <property type="protein sequence ID" value="CAB1430771.1"/>
    <property type="molecule type" value="Genomic_DNA"/>
</dbReference>
<protein>
    <submittedName>
        <fullName evidence="1">Uncharacterized protein</fullName>
    </submittedName>
</protein>
<accession>A0A9N7YMJ0</accession>
<proteinExistence type="predicted"/>
<dbReference type="Proteomes" id="UP001153269">
    <property type="component" value="Unassembled WGS sequence"/>
</dbReference>